<feature type="domain" description="PPIase cyclophilin-type" evidence="4">
    <location>
        <begin position="39"/>
        <end position="182"/>
    </location>
</feature>
<dbReference type="AlphaFoldDB" id="A0A917MHM1"/>
<dbReference type="CDD" id="cd00317">
    <property type="entry name" value="cyclophilin"/>
    <property type="match status" value="1"/>
</dbReference>
<keyword evidence="2 3" id="KW-0413">Isomerase</keyword>
<organism evidence="5 6">
    <name type="scientific">Alsobacter metallidurans</name>
    <dbReference type="NCBI Taxonomy" id="340221"/>
    <lineage>
        <taxon>Bacteria</taxon>
        <taxon>Pseudomonadati</taxon>
        <taxon>Pseudomonadota</taxon>
        <taxon>Alphaproteobacteria</taxon>
        <taxon>Hyphomicrobiales</taxon>
        <taxon>Alsobacteraceae</taxon>
        <taxon>Alsobacter</taxon>
    </lineage>
</organism>
<dbReference type="EMBL" id="BMES01000001">
    <property type="protein sequence ID" value="GGH15845.1"/>
    <property type="molecule type" value="Genomic_DNA"/>
</dbReference>
<sequence length="184" mass="19443">MNRRHVVALALAAGLLAAAPASAQTADPQNTLVLTTKDGKVTIRLRPDLAPKHVEQVKALAKRGFYDGIVFHRVIDGFMAQTGDPTGTGTGGSDLPNLPAEFSREPFKRGTLGMARSNSPNSANSQFFICFGDASFLNGQYTVFGEVTSGMDVVDKIKKGDPNANGLVKSPDKIVSLKLAADAK</sequence>
<protein>
    <recommendedName>
        <fullName evidence="3">Peptidyl-prolyl cis-trans isomerase</fullName>
        <shortName evidence="3">PPIase</shortName>
        <ecNumber evidence="3">5.2.1.8</ecNumber>
    </recommendedName>
</protein>
<dbReference type="PANTHER" id="PTHR45625">
    <property type="entry name" value="PEPTIDYL-PROLYL CIS-TRANS ISOMERASE-RELATED"/>
    <property type="match status" value="1"/>
</dbReference>
<dbReference type="GO" id="GO:0003755">
    <property type="term" value="F:peptidyl-prolyl cis-trans isomerase activity"/>
    <property type="evidence" value="ECO:0007669"/>
    <property type="project" value="UniProtKB-UniRule"/>
</dbReference>
<name>A0A917MHM1_9HYPH</name>
<accession>A0A917MHM1</accession>
<dbReference type="InterPro" id="IPR002130">
    <property type="entry name" value="Cyclophilin-type_PPIase_dom"/>
</dbReference>
<comment type="similarity">
    <text evidence="3">Belongs to the cyclophilin-type PPIase family.</text>
</comment>
<comment type="function">
    <text evidence="3">PPIases accelerate the folding of proteins. It catalyzes the cis-trans isomerization of proline imidic peptide bonds in oligopeptides.</text>
</comment>
<dbReference type="PANTHER" id="PTHR45625:SF4">
    <property type="entry name" value="PEPTIDYLPROLYL ISOMERASE DOMAIN AND WD REPEAT-CONTAINING PROTEIN 1"/>
    <property type="match status" value="1"/>
</dbReference>
<reference evidence="5" key="1">
    <citation type="journal article" date="2014" name="Int. J. Syst. Evol. Microbiol.">
        <title>Complete genome sequence of Corynebacterium casei LMG S-19264T (=DSM 44701T), isolated from a smear-ripened cheese.</title>
        <authorList>
            <consortium name="US DOE Joint Genome Institute (JGI-PGF)"/>
            <person name="Walter F."/>
            <person name="Albersmeier A."/>
            <person name="Kalinowski J."/>
            <person name="Ruckert C."/>
        </authorList>
    </citation>
    <scope>NUCLEOTIDE SEQUENCE</scope>
    <source>
        <strain evidence="5">CGMCC 1.12214</strain>
    </source>
</reference>
<evidence type="ECO:0000259" key="4">
    <source>
        <dbReference type="PROSITE" id="PS50072"/>
    </source>
</evidence>
<evidence type="ECO:0000313" key="5">
    <source>
        <dbReference type="EMBL" id="GGH15845.1"/>
    </source>
</evidence>
<keyword evidence="1 3" id="KW-0697">Rotamase</keyword>
<dbReference type="Pfam" id="PF00160">
    <property type="entry name" value="Pro_isomerase"/>
    <property type="match status" value="1"/>
</dbReference>
<dbReference type="PRINTS" id="PR00153">
    <property type="entry name" value="CSAPPISMRASE"/>
</dbReference>
<proteinExistence type="inferred from homology"/>
<dbReference type="RefSeq" id="WP_188517128.1">
    <property type="nucleotide sequence ID" value="NZ_BMES01000001.1"/>
</dbReference>
<keyword evidence="3" id="KW-0732">Signal</keyword>
<reference evidence="5" key="2">
    <citation type="submission" date="2020-09" db="EMBL/GenBank/DDBJ databases">
        <authorList>
            <person name="Sun Q."/>
            <person name="Zhou Y."/>
        </authorList>
    </citation>
    <scope>NUCLEOTIDE SEQUENCE</scope>
    <source>
        <strain evidence="5">CGMCC 1.12214</strain>
    </source>
</reference>
<evidence type="ECO:0000313" key="6">
    <source>
        <dbReference type="Proteomes" id="UP000603912"/>
    </source>
</evidence>
<gene>
    <name evidence="5" type="ORF">GCM10007036_16090</name>
</gene>
<dbReference type="SUPFAM" id="SSF50891">
    <property type="entry name" value="Cyclophilin-like"/>
    <property type="match status" value="1"/>
</dbReference>
<comment type="catalytic activity">
    <reaction evidence="3">
        <text>[protein]-peptidylproline (omega=180) = [protein]-peptidylproline (omega=0)</text>
        <dbReference type="Rhea" id="RHEA:16237"/>
        <dbReference type="Rhea" id="RHEA-COMP:10747"/>
        <dbReference type="Rhea" id="RHEA-COMP:10748"/>
        <dbReference type="ChEBI" id="CHEBI:83833"/>
        <dbReference type="ChEBI" id="CHEBI:83834"/>
        <dbReference type="EC" id="5.2.1.8"/>
    </reaction>
</comment>
<dbReference type="Gene3D" id="2.40.100.10">
    <property type="entry name" value="Cyclophilin-like"/>
    <property type="match status" value="1"/>
</dbReference>
<feature type="chain" id="PRO_5038169644" description="Peptidyl-prolyl cis-trans isomerase" evidence="3">
    <location>
        <begin position="24"/>
        <end position="184"/>
    </location>
</feature>
<dbReference type="InterPro" id="IPR044666">
    <property type="entry name" value="Cyclophilin_A-like"/>
</dbReference>
<dbReference type="Proteomes" id="UP000603912">
    <property type="component" value="Unassembled WGS sequence"/>
</dbReference>
<evidence type="ECO:0000256" key="3">
    <source>
        <dbReference type="RuleBase" id="RU363019"/>
    </source>
</evidence>
<dbReference type="InterPro" id="IPR029000">
    <property type="entry name" value="Cyclophilin-like_dom_sf"/>
</dbReference>
<comment type="caution">
    <text evidence="5">The sequence shown here is derived from an EMBL/GenBank/DDBJ whole genome shotgun (WGS) entry which is preliminary data.</text>
</comment>
<evidence type="ECO:0000256" key="1">
    <source>
        <dbReference type="ARBA" id="ARBA00023110"/>
    </source>
</evidence>
<keyword evidence="6" id="KW-1185">Reference proteome</keyword>
<dbReference type="PROSITE" id="PS50072">
    <property type="entry name" value="CSA_PPIASE_2"/>
    <property type="match status" value="1"/>
</dbReference>
<evidence type="ECO:0000256" key="2">
    <source>
        <dbReference type="ARBA" id="ARBA00023235"/>
    </source>
</evidence>
<feature type="signal peptide" evidence="3">
    <location>
        <begin position="1"/>
        <end position="23"/>
    </location>
</feature>
<dbReference type="EC" id="5.2.1.8" evidence="3"/>